<keyword evidence="3" id="KW-1185">Reference proteome</keyword>
<evidence type="ECO:0000259" key="1">
    <source>
        <dbReference type="Pfam" id="PF06568"/>
    </source>
</evidence>
<protein>
    <recommendedName>
        <fullName evidence="1">YjiS-like domain-containing protein</fullName>
    </recommendedName>
</protein>
<proteinExistence type="predicted"/>
<feature type="domain" description="YjiS-like" evidence="1">
    <location>
        <begin position="17"/>
        <end position="40"/>
    </location>
</feature>
<dbReference type="Pfam" id="PF06568">
    <property type="entry name" value="YjiS-like"/>
    <property type="match status" value="1"/>
</dbReference>
<accession>A0A1Y5TY56</accession>
<dbReference type="EMBL" id="FWFR01000005">
    <property type="protein sequence ID" value="SLN76791.1"/>
    <property type="molecule type" value="Genomic_DNA"/>
</dbReference>
<sequence length="82" mass="9064">MSLFSRWFSRSLTAGHVRREISALSDRELRDLGIERGQIDEVGYAMADGALVRARRARPVGRGMSMSPLFAAYVAGRPAKIV</sequence>
<gene>
    <name evidence="2" type="ORF">OCH7691_04190</name>
</gene>
<name>A0A1Y5TY56_9PROT</name>
<reference evidence="2 3" key="1">
    <citation type="submission" date="2017-03" db="EMBL/GenBank/DDBJ databases">
        <authorList>
            <person name="Afonso C.L."/>
            <person name="Miller P.J."/>
            <person name="Scott M.A."/>
            <person name="Spackman E."/>
            <person name="Goraichik I."/>
            <person name="Dimitrov K.M."/>
            <person name="Suarez D.L."/>
            <person name="Swayne D.E."/>
        </authorList>
    </citation>
    <scope>NUCLEOTIDE SEQUENCE [LARGE SCALE GENOMIC DNA]</scope>
    <source>
        <strain evidence="2 3">CECT 7691</strain>
    </source>
</reference>
<evidence type="ECO:0000313" key="3">
    <source>
        <dbReference type="Proteomes" id="UP000193200"/>
    </source>
</evidence>
<evidence type="ECO:0000313" key="2">
    <source>
        <dbReference type="EMBL" id="SLN76791.1"/>
    </source>
</evidence>
<dbReference type="InParanoid" id="A0A1Y5TY56"/>
<dbReference type="Proteomes" id="UP000193200">
    <property type="component" value="Unassembled WGS sequence"/>
</dbReference>
<dbReference type="AlphaFoldDB" id="A0A1Y5TY56"/>
<organism evidence="2 3">
    <name type="scientific">Oceanibacterium hippocampi</name>
    <dbReference type="NCBI Taxonomy" id="745714"/>
    <lineage>
        <taxon>Bacteria</taxon>
        <taxon>Pseudomonadati</taxon>
        <taxon>Pseudomonadota</taxon>
        <taxon>Alphaproteobacteria</taxon>
        <taxon>Sneathiellales</taxon>
        <taxon>Sneathiellaceae</taxon>
        <taxon>Oceanibacterium</taxon>
    </lineage>
</organism>
<dbReference type="InterPro" id="IPR009506">
    <property type="entry name" value="YjiS-like"/>
</dbReference>